<dbReference type="AlphaFoldDB" id="N1PKV4"/>
<evidence type="ECO:0000313" key="3">
    <source>
        <dbReference type="Proteomes" id="UP000016933"/>
    </source>
</evidence>
<dbReference type="OrthoDB" id="2687452at2759"/>
<evidence type="ECO:0000256" key="1">
    <source>
        <dbReference type="SAM" id="MobiDB-lite"/>
    </source>
</evidence>
<reference evidence="3" key="1">
    <citation type="journal article" date="2012" name="PLoS Genet.">
        <title>The genomes of the fungal plant pathogens Cladosporium fulvum and Dothistroma septosporum reveal adaptation to different hosts and lifestyles but also signatures of common ancestry.</title>
        <authorList>
            <person name="de Wit P.J.G.M."/>
            <person name="van der Burgt A."/>
            <person name="Oekmen B."/>
            <person name="Stergiopoulos I."/>
            <person name="Abd-Elsalam K.A."/>
            <person name="Aerts A.L."/>
            <person name="Bahkali A.H."/>
            <person name="Beenen H.G."/>
            <person name="Chettri P."/>
            <person name="Cox M.P."/>
            <person name="Datema E."/>
            <person name="de Vries R.P."/>
            <person name="Dhillon B."/>
            <person name="Ganley A.R."/>
            <person name="Griffiths S.A."/>
            <person name="Guo Y."/>
            <person name="Hamelin R.C."/>
            <person name="Henrissat B."/>
            <person name="Kabir M.S."/>
            <person name="Jashni M.K."/>
            <person name="Kema G."/>
            <person name="Klaubauf S."/>
            <person name="Lapidus A."/>
            <person name="Levasseur A."/>
            <person name="Lindquist E."/>
            <person name="Mehrabi R."/>
            <person name="Ohm R.A."/>
            <person name="Owen T.J."/>
            <person name="Salamov A."/>
            <person name="Schwelm A."/>
            <person name="Schijlen E."/>
            <person name="Sun H."/>
            <person name="van den Burg H.A."/>
            <person name="van Ham R.C.H.J."/>
            <person name="Zhang S."/>
            <person name="Goodwin S.B."/>
            <person name="Grigoriev I.V."/>
            <person name="Collemare J."/>
            <person name="Bradshaw R.E."/>
        </authorList>
    </citation>
    <scope>NUCLEOTIDE SEQUENCE [LARGE SCALE GENOMIC DNA]</scope>
    <source>
        <strain evidence="3">NZE10 / CBS 128990</strain>
    </source>
</reference>
<dbReference type="Proteomes" id="UP000016933">
    <property type="component" value="Unassembled WGS sequence"/>
</dbReference>
<protein>
    <submittedName>
        <fullName evidence="2">Uncharacterized protein</fullName>
    </submittedName>
</protein>
<sequence length="100" mass="10703">MSSCWTGLDAYGCLLVYSLLKARRVACRHLSFQTILPRHLPSTTTPFGPHSVDAPSGDTEHPSTSTSSSVPTPSGHMTIPTRDGQATRHSCCASQAELFS</sequence>
<dbReference type="EMBL" id="KB446539">
    <property type="protein sequence ID" value="EME43986.1"/>
    <property type="molecule type" value="Genomic_DNA"/>
</dbReference>
<feature type="compositionally biased region" description="Low complexity" evidence="1">
    <location>
        <begin position="62"/>
        <end position="74"/>
    </location>
</feature>
<feature type="region of interest" description="Disordered" evidence="1">
    <location>
        <begin position="39"/>
        <end position="100"/>
    </location>
</feature>
<gene>
    <name evidence="2" type="ORF">DOTSEDRAFT_44281</name>
</gene>
<accession>N1PKV4</accession>
<name>N1PKV4_DOTSN</name>
<evidence type="ECO:0000313" key="2">
    <source>
        <dbReference type="EMBL" id="EME43986.1"/>
    </source>
</evidence>
<keyword evidence="3" id="KW-1185">Reference proteome</keyword>
<organism evidence="2 3">
    <name type="scientific">Dothistroma septosporum (strain NZE10 / CBS 128990)</name>
    <name type="common">Red band needle blight fungus</name>
    <name type="synonym">Mycosphaerella pini</name>
    <dbReference type="NCBI Taxonomy" id="675120"/>
    <lineage>
        <taxon>Eukaryota</taxon>
        <taxon>Fungi</taxon>
        <taxon>Dikarya</taxon>
        <taxon>Ascomycota</taxon>
        <taxon>Pezizomycotina</taxon>
        <taxon>Dothideomycetes</taxon>
        <taxon>Dothideomycetidae</taxon>
        <taxon>Mycosphaerellales</taxon>
        <taxon>Mycosphaerellaceae</taxon>
        <taxon>Dothistroma</taxon>
    </lineage>
</organism>
<dbReference type="HOGENOM" id="CLU_2306019_0_0_1"/>
<proteinExistence type="predicted"/>
<reference evidence="2 3" key="2">
    <citation type="journal article" date="2012" name="PLoS Pathog.">
        <title>Diverse lifestyles and strategies of plant pathogenesis encoded in the genomes of eighteen Dothideomycetes fungi.</title>
        <authorList>
            <person name="Ohm R.A."/>
            <person name="Feau N."/>
            <person name="Henrissat B."/>
            <person name="Schoch C.L."/>
            <person name="Horwitz B.A."/>
            <person name="Barry K.W."/>
            <person name="Condon B.J."/>
            <person name="Copeland A.C."/>
            <person name="Dhillon B."/>
            <person name="Glaser F."/>
            <person name="Hesse C.N."/>
            <person name="Kosti I."/>
            <person name="LaButti K."/>
            <person name="Lindquist E.A."/>
            <person name="Lucas S."/>
            <person name="Salamov A.A."/>
            <person name="Bradshaw R.E."/>
            <person name="Ciuffetti L."/>
            <person name="Hamelin R.C."/>
            <person name="Kema G.H.J."/>
            <person name="Lawrence C."/>
            <person name="Scott J.A."/>
            <person name="Spatafora J.W."/>
            <person name="Turgeon B.G."/>
            <person name="de Wit P.J.G.M."/>
            <person name="Zhong S."/>
            <person name="Goodwin S.B."/>
            <person name="Grigoriev I.V."/>
        </authorList>
    </citation>
    <scope>NUCLEOTIDE SEQUENCE [LARGE SCALE GENOMIC DNA]</scope>
    <source>
        <strain evidence="3">NZE10 / CBS 128990</strain>
    </source>
</reference>